<dbReference type="Proteomes" id="UP001302602">
    <property type="component" value="Unassembled WGS sequence"/>
</dbReference>
<protein>
    <submittedName>
        <fullName evidence="1">Uncharacterized protein</fullName>
    </submittedName>
</protein>
<comment type="caution">
    <text evidence="1">The sequence shown here is derived from an EMBL/GenBank/DDBJ whole genome shotgun (WGS) entry which is preliminary data.</text>
</comment>
<accession>A0AAN6U6E6</accession>
<evidence type="ECO:0000313" key="1">
    <source>
        <dbReference type="EMBL" id="KAK4126716.1"/>
    </source>
</evidence>
<dbReference type="RefSeq" id="XP_062650487.1">
    <property type="nucleotide sequence ID" value="XM_062786081.1"/>
</dbReference>
<reference evidence="1" key="1">
    <citation type="journal article" date="2023" name="Mol. Phylogenet. Evol.">
        <title>Genome-scale phylogeny and comparative genomics of the fungal order Sordariales.</title>
        <authorList>
            <person name="Hensen N."/>
            <person name="Bonometti L."/>
            <person name="Westerberg I."/>
            <person name="Brannstrom I.O."/>
            <person name="Guillou S."/>
            <person name="Cros-Aarteil S."/>
            <person name="Calhoun S."/>
            <person name="Haridas S."/>
            <person name="Kuo A."/>
            <person name="Mondo S."/>
            <person name="Pangilinan J."/>
            <person name="Riley R."/>
            <person name="LaButti K."/>
            <person name="Andreopoulos B."/>
            <person name="Lipzen A."/>
            <person name="Chen C."/>
            <person name="Yan M."/>
            <person name="Daum C."/>
            <person name="Ng V."/>
            <person name="Clum A."/>
            <person name="Steindorff A."/>
            <person name="Ohm R.A."/>
            <person name="Martin F."/>
            <person name="Silar P."/>
            <person name="Natvig D.O."/>
            <person name="Lalanne C."/>
            <person name="Gautier V."/>
            <person name="Ament-Velasquez S.L."/>
            <person name="Kruys A."/>
            <person name="Hutchinson M.I."/>
            <person name="Powell A.J."/>
            <person name="Barry K."/>
            <person name="Miller A.N."/>
            <person name="Grigoriev I.V."/>
            <person name="Debuchy R."/>
            <person name="Gladieux P."/>
            <person name="Hiltunen Thoren M."/>
            <person name="Johannesson H."/>
        </authorList>
    </citation>
    <scope>NUCLEOTIDE SEQUENCE</scope>
    <source>
        <strain evidence="1">CBS 731.68</strain>
    </source>
</reference>
<keyword evidence="2" id="KW-1185">Reference proteome</keyword>
<dbReference type="GeneID" id="87822847"/>
<gene>
    <name evidence="1" type="ORF">N657DRAFT_173672</name>
</gene>
<dbReference type="EMBL" id="MU853224">
    <property type="protein sequence ID" value="KAK4126716.1"/>
    <property type="molecule type" value="Genomic_DNA"/>
</dbReference>
<organism evidence="1 2">
    <name type="scientific">Parathielavia appendiculata</name>
    <dbReference type="NCBI Taxonomy" id="2587402"/>
    <lineage>
        <taxon>Eukaryota</taxon>
        <taxon>Fungi</taxon>
        <taxon>Dikarya</taxon>
        <taxon>Ascomycota</taxon>
        <taxon>Pezizomycotina</taxon>
        <taxon>Sordariomycetes</taxon>
        <taxon>Sordariomycetidae</taxon>
        <taxon>Sordariales</taxon>
        <taxon>Chaetomiaceae</taxon>
        <taxon>Parathielavia</taxon>
    </lineage>
</organism>
<evidence type="ECO:0000313" key="2">
    <source>
        <dbReference type="Proteomes" id="UP001302602"/>
    </source>
</evidence>
<dbReference type="AlphaFoldDB" id="A0AAN6U6E6"/>
<proteinExistence type="predicted"/>
<name>A0AAN6U6E6_9PEZI</name>
<sequence length="256" mass="27110">MRGFANAIAPLAAALENENEEVDEPNDPDFANVRLPTVNGIGNQINGIPQLIQQFEAFGFATPGLGGNWNDEGDELVDAEVANFPLPTINNNYNHFNGIFDEINGIPPSTRQFGAGNAIAFVGDAGPNEPEAELIDLDLANAPLPINDRNGFQRTTQFTQEFEAASVAAGLGAGGAVEFQLEGGERVNLDIANLPVPNLDEIGDGIGTGNGDTEVGNLQTDLGTNLVDSWDGVWATEDEAEAMTGEELMHLMFGNN</sequence>
<reference evidence="1" key="2">
    <citation type="submission" date="2023-05" db="EMBL/GenBank/DDBJ databases">
        <authorList>
            <consortium name="Lawrence Berkeley National Laboratory"/>
            <person name="Steindorff A."/>
            <person name="Hensen N."/>
            <person name="Bonometti L."/>
            <person name="Westerberg I."/>
            <person name="Brannstrom I.O."/>
            <person name="Guillou S."/>
            <person name="Cros-Aarteil S."/>
            <person name="Calhoun S."/>
            <person name="Haridas S."/>
            <person name="Kuo A."/>
            <person name="Mondo S."/>
            <person name="Pangilinan J."/>
            <person name="Riley R."/>
            <person name="Labutti K."/>
            <person name="Andreopoulos B."/>
            <person name="Lipzen A."/>
            <person name="Chen C."/>
            <person name="Yanf M."/>
            <person name="Daum C."/>
            <person name="Ng V."/>
            <person name="Clum A."/>
            <person name="Ohm R."/>
            <person name="Martin F."/>
            <person name="Silar P."/>
            <person name="Natvig D."/>
            <person name="Lalanne C."/>
            <person name="Gautier V."/>
            <person name="Ament-Velasquez S.L."/>
            <person name="Kruys A."/>
            <person name="Hutchinson M.I."/>
            <person name="Powell A.J."/>
            <person name="Barry K."/>
            <person name="Miller A.N."/>
            <person name="Grigoriev I.V."/>
            <person name="Debuchy R."/>
            <person name="Gladieux P."/>
            <person name="Thoren M.H."/>
            <person name="Johannesson H."/>
        </authorList>
    </citation>
    <scope>NUCLEOTIDE SEQUENCE</scope>
    <source>
        <strain evidence="1">CBS 731.68</strain>
    </source>
</reference>